<dbReference type="InterPro" id="IPR029063">
    <property type="entry name" value="SAM-dependent_MTases_sf"/>
</dbReference>
<organism evidence="1 2">
    <name type="scientific">Kwoniella dendrophila CBS 6074</name>
    <dbReference type="NCBI Taxonomy" id="1295534"/>
    <lineage>
        <taxon>Eukaryota</taxon>
        <taxon>Fungi</taxon>
        <taxon>Dikarya</taxon>
        <taxon>Basidiomycota</taxon>
        <taxon>Agaricomycotina</taxon>
        <taxon>Tremellomycetes</taxon>
        <taxon>Tremellales</taxon>
        <taxon>Cryptococcaceae</taxon>
        <taxon>Kwoniella</taxon>
    </lineage>
</organism>
<sequence length="344" mass="39353">MGTFSFLPLALIPLAIILAPYYIEPYSIWDPIHLNDRIEGERQTKWCNMGWWEKTDSFPVAAKSLAEKLLDFAKEGGYQVGGNVLDMGHGAGESLLLHLNKTNPPRHLHGLTTLESDTRYALYLIDHYQPEKSQSSQIKLFTKSAQYDPTNSKQFDHPLNNMKGFMGEQNQKHYAYSDEDEIAVEITDSNEPLSLGSDDPPPYNLIYILDSIYHYPPSLIPFLDSVKPVLKQKEGIIVYTDILPPFKAENSLSIWKSWFISYILSVPLKNLNDRPKSLEEYKSLLEGKGWKDVKVEDWSDNVWKGFANNLIKRGGKWKKVGETVRRVEKDGWKFVAVRAKKGDN</sequence>
<dbReference type="EMBL" id="CP144100">
    <property type="protein sequence ID" value="WWC87554.1"/>
    <property type="molecule type" value="Genomic_DNA"/>
</dbReference>
<reference evidence="1 2" key="1">
    <citation type="submission" date="2024-01" db="EMBL/GenBank/DDBJ databases">
        <title>Comparative genomics of Cryptococcus and Kwoniella reveals pathogenesis evolution and contrasting modes of karyotype evolution via chromosome fusion or intercentromeric recombination.</title>
        <authorList>
            <person name="Coelho M.A."/>
            <person name="David-Palma M."/>
            <person name="Shea T."/>
            <person name="Bowers K."/>
            <person name="McGinley-Smith S."/>
            <person name="Mohammad A.W."/>
            <person name="Gnirke A."/>
            <person name="Yurkov A.M."/>
            <person name="Nowrousian M."/>
            <person name="Sun S."/>
            <person name="Cuomo C.A."/>
            <person name="Heitman J."/>
        </authorList>
    </citation>
    <scope>NUCLEOTIDE SEQUENCE [LARGE SCALE GENOMIC DNA]</scope>
    <source>
        <strain evidence="1 2">CBS 6074</strain>
    </source>
</reference>
<dbReference type="SUPFAM" id="SSF53335">
    <property type="entry name" value="S-adenosyl-L-methionine-dependent methyltransferases"/>
    <property type="match status" value="1"/>
</dbReference>
<evidence type="ECO:0008006" key="3">
    <source>
        <dbReference type="Google" id="ProtNLM"/>
    </source>
</evidence>
<dbReference type="GeneID" id="91093116"/>
<keyword evidence="2" id="KW-1185">Reference proteome</keyword>
<gene>
    <name evidence="1" type="ORF">L201_002444</name>
</gene>
<dbReference type="RefSeq" id="XP_066074317.1">
    <property type="nucleotide sequence ID" value="XM_066218220.1"/>
</dbReference>
<proteinExistence type="predicted"/>
<evidence type="ECO:0000313" key="1">
    <source>
        <dbReference type="EMBL" id="WWC87554.1"/>
    </source>
</evidence>
<name>A0AAX4JQA1_9TREE</name>
<accession>A0AAX4JQA1</accession>
<protein>
    <recommendedName>
        <fullName evidence="3">S-adenosyl-L-methionine-dependent methyltransferase</fullName>
    </recommendedName>
</protein>
<dbReference type="Proteomes" id="UP001355207">
    <property type="component" value="Chromosome 3"/>
</dbReference>
<dbReference type="Gene3D" id="3.40.50.150">
    <property type="entry name" value="Vaccinia Virus protein VP39"/>
    <property type="match status" value="1"/>
</dbReference>
<dbReference type="AlphaFoldDB" id="A0AAX4JQA1"/>
<evidence type="ECO:0000313" key="2">
    <source>
        <dbReference type="Proteomes" id="UP001355207"/>
    </source>
</evidence>